<dbReference type="Proteomes" id="UP000053424">
    <property type="component" value="Unassembled WGS sequence"/>
</dbReference>
<dbReference type="InterPro" id="IPR045063">
    <property type="entry name" value="Dynamin_N"/>
</dbReference>
<dbReference type="Gene3D" id="1.20.120.1240">
    <property type="entry name" value="Dynamin, middle domain"/>
    <property type="match status" value="1"/>
</dbReference>
<reference evidence="7" key="2">
    <citation type="submission" date="2015-01" db="EMBL/GenBank/DDBJ databases">
        <title>Evolutionary Origins and Diversification of the Mycorrhizal Mutualists.</title>
        <authorList>
            <consortium name="DOE Joint Genome Institute"/>
            <consortium name="Mycorrhizal Genomics Consortium"/>
            <person name="Kohler A."/>
            <person name="Kuo A."/>
            <person name="Nagy L.G."/>
            <person name="Floudas D."/>
            <person name="Copeland A."/>
            <person name="Barry K.W."/>
            <person name="Cichocki N."/>
            <person name="Veneault-Fourrey C."/>
            <person name="LaButti K."/>
            <person name="Lindquist E.A."/>
            <person name="Lipzen A."/>
            <person name="Lundell T."/>
            <person name="Morin E."/>
            <person name="Murat C."/>
            <person name="Riley R."/>
            <person name="Ohm R."/>
            <person name="Sun H."/>
            <person name="Tunlid A."/>
            <person name="Henrissat B."/>
            <person name="Grigoriev I.V."/>
            <person name="Hibbett D.S."/>
            <person name="Martin F."/>
        </authorList>
    </citation>
    <scope>NUCLEOTIDE SEQUENCE [LARGE SCALE GENOMIC DNA]</scope>
    <source>
        <strain evidence="7">h7</strain>
    </source>
</reference>
<dbReference type="PRINTS" id="PR00195">
    <property type="entry name" value="DYNAMIN"/>
</dbReference>
<keyword evidence="7" id="KW-1185">Reference proteome</keyword>
<dbReference type="GO" id="GO:0003924">
    <property type="term" value="F:GTPase activity"/>
    <property type="evidence" value="ECO:0007669"/>
    <property type="project" value="InterPro"/>
</dbReference>
<dbReference type="STRING" id="686832.A0A0C3BZC2"/>
<dbReference type="SMART" id="SM00053">
    <property type="entry name" value="DYNc"/>
    <property type="match status" value="1"/>
</dbReference>
<dbReference type="GO" id="GO:0006897">
    <property type="term" value="P:endocytosis"/>
    <property type="evidence" value="ECO:0007669"/>
    <property type="project" value="TreeGrafter"/>
</dbReference>
<reference evidence="6 7" key="1">
    <citation type="submission" date="2014-04" db="EMBL/GenBank/DDBJ databases">
        <authorList>
            <consortium name="DOE Joint Genome Institute"/>
            <person name="Kuo A."/>
            <person name="Gay G."/>
            <person name="Dore J."/>
            <person name="Kohler A."/>
            <person name="Nagy L.G."/>
            <person name="Floudas D."/>
            <person name="Copeland A."/>
            <person name="Barry K.W."/>
            <person name="Cichocki N."/>
            <person name="Veneault-Fourrey C."/>
            <person name="LaButti K."/>
            <person name="Lindquist E.A."/>
            <person name="Lipzen A."/>
            <person name="Lundell T."/>
            <person name="Morin E."/>
            <person name="Murat C."/>
            <person name="Sun H."/>
            <person name="Tunlid A."/>
            <person name="Henrissat B."/>
            <person name="Grigoriev I.V."/>
            <person name="Hibbett D.S."/>
            <person name="Martin F."/>
            <person name="Nordberg H.P."/>
            <person name="Cantor M.N."/>
            <person name="Hua S.X."/>
        </authorList>
    </citation>
    <scope>NUCLEOTIDE SEQUENCE [LARGE SCALE GENOMIC DNA]</scope>
    <source>
        <strain evidence="7">h7</strain>
    </source>
</reference>
<dbReference type="GO" id="GO:0005874">
    <property type="term" value="C:microtubule"/>
    <property type="evidence" value="ECO:0007669"/>
    <property type="project" value="TreeGrafter"/>
</dbReference>
<dbReference type="InterPro" id="IPR020850">
    <property type="entry name" value="GED_dom"/>
</dbReference>
<evidence type="ECO:0000313" key="6">
    <source>
        <dbReference type="EMBL" id="KIM36796.1"/>
    </source>
</evidence>
<evidence type="ECO:0000256" key="2">
    <source>
        <dbReference type="ARBA" id="ARBA00023134"/>
    </source>
</evidence>
<dbReference type="PANTHER" id="PTHR11566">
    <property type="entry name" value="DYNAMIN"/>
    <property type="match status" value="1"/>
</dbReference>
<accession>A0A0C3BZC2</accession>
<feature type="compositionally biased region" description="Polar residues" evidence="3">
    <location>
        <begin position="91"/>
        <end position="102"/>
    </location>
</feature>
<organism evidence="6 7">
    <name type="scientific">Hebeloma cylindrosporum</name>
    <dbReference type="NCBI Taxonomy" id="76867"/>
    <lineage>
        <taxon>Eukaryota</taxon>
        <taxon>Fungi</taxon>
        <taxon>Dikarya</taxon>
        <taxon>Basidiomycota</taxon>
        <taxon>Agaricomycotina</taxon>
        <taxon>Agaricomycetes</taxon>
        <taxon>Agaricomycetidae</taxon>
        <taxon>Agaricales</taxon>
        <taxon>Agaricineae</taxon>
        <taxon>Hymenogastraceae</taxon>
        <taxon>Hebeloma</taxon>
    </lineage>
</organism>
<feature type="domain" description="Dynamin-type G" evidence="5">
    <location>
        <begin position="127"/>
        <end position="434"/>
    </location>
</feature>
<dbReference type="Gene3D" id="3.40.50.300">
    <property type="entry name" value="P-loop containing nucleotide triphosphate hydrolases"/>
    <property type="match status" value="1"/>
</dbReference>
<dbReference type="Pfam" id="PF01031">
    <property type="entry name" value="Dynamin_M"/>
    <property type="match status" value="1"/>
</dbReference>
<evidence type="ECO:0000259" key="5">
    <source>
        <dbReference type="PROSITE" id="PS51718"/>
    </source>
</evidence>
<dbReference type="PROSITE" id="PS51718">
    <property type="entry name" value="G_DYNAMIN_2"/>
    <property type="match status" value="1"/>
</dbReference>
<evidence type="ECO:0000256" key="1">
    <source>
        <dbReference type="ARBA" id="ARBA00022741"/>
    </source>
</evidence>
<dbReference type="InterPro" id="IPR003130">
    <property type="entry name" value="GED"/>
</dbReference>
<evidence type="ECO:0000259" key="4">
    <source>
        <dbReference type="PROSITE" id="PS51388"/>
    </source>
</evidence>
<evidence type="ECO:0000313" key="7">
    <source>
        <dbReference type="Proteomes" id="UP000053424"/>
    </source>
</evidence>
<feature type="domain" description="GED" evidence="4">
    <location>
        <begin position="791"/>
        <end position="884"/>
    </location>
</feature>
<evidence type="ECO:0000256" key="3">
    <source>
        <dbReference type="SAM" id="MobiDB-lite"/>
    </source>
</evidence>
<dbReference type="InterPro" id="IPR030381">
    <property type="entry name" value="G_DYNAMIN_dom"/>
</dbReference>
<sequence>MSNLLGQVFWIPLHEIVMHENVVKFGVPARLRQTARGLDEDWIYTYRARHSLAVPPPTSESTDRHLNQVRMASPATPTTPLPPGSPVDGDVNTSTSVSIGLSNPQLTHNRQLLEVTNKLQNTGVSNDLDVPQITVVGQQSSGKSSLIEAMSGVPFPRDKGTCTRCPMECRLSRSAEPWQCIVSLRFSHDQKRQALDQVTNPQFGEIIYDRTEVEERIRRAQRAVLNPELPLDYFLEGRLVAAENGPQTTFTMNCVSLRISGPDVVDLSFCDLPGLIASVADGGNDGDIALVQNMVSSYIQKPSCIILLVVACETDFENQGAHRLAKKFDPEGKRTLGVLTKPDRIPKGEESSWFSFIRNEKEPLKNGWFCVKQPDSEALKAKITWSKARENEINFFASQLWTELELEYQRRLGTENLVKKLSVILSDLIAKRLPEIRKEVERKSAQLKLQLAGFPPEPSSDPRSDILRLLHEFSSDIGRHTWGVPDDPDSCFGGLGLIQAIRLTQEKFRKAIRATAPNFQPFKRLEDAPGKVMGSVDFLGKDTDEFNGQELDLDEAHLVSSYLKLMEIPHSEEIYVDEVLATARRLEESIPLVPVLMFPLFNFRAVTRELPGHFPFVVQQNLVQDIIKKWEFPALNLCAIIRAMTNAHVNSLVKRHFGNFGRGILEDRIRTLLQQRIGELCTASEDRIKWLCCLEGYPFTLNTHYLSDYQSKFLAHYRAARQKYDSSNLLSTVNAYSPEVGQVYNSNNRSYTAAPPTGVGKVLAGLLEIKMSGVKPEDLLKLLPPDPMDPALVIMADVRAYFQVAYKRFVDNVPLAIDVGIVRGLQKDILLFLCSNLGINGSDGHQICVEFAKEDNDMAARRLDLKKRLTRLELARRELLNVSI</sequence>
<dbReference type="HOGENOM" id="CLU_008964_4_1_1"/>
<dbReference type="PROSITE" id="PS51388">
    <property type="entry name" value="GED"/>
    <property type="match status" value="1"/>
</dbReference>
<dbReference type="SUPFAM" id="SSF52540">
    <property type="entry name" value="P-loop containing nucleoside triphosphate hydrolases"/>
    <property type="match status" value="1"/>
</dbReference>
<name>A0A0C3BZC2_HEBCY</name>
<keyword evidence="2" id="KW-0342">GTP-binding</keyword>
<evidence type="ECO:0008006" key="8">
    <source>
        <dbReference type="Google" id="ProtNLM"/>
    </source>
</evidence>
<gene>
    <name evidence="6" type="ORF">M413DRAFT_13760</name>
</gene>
<protein>
    <recommendedName>
        <fullName evidence="8">GED domain-containing protein</fullName>
    </recommendedName>
</protein>
<dbReference type="GO" id="GO:0005739">
    <property type="term" value="C:mitochondrion"/>
    <property type="evidence" value="ECO:0007669"/>
    <property type="project" value="TreeGrafter"/>
</dbReference>
<dbReference type="GO" id="GO:0016020">
    <property type="term" value="C:membrane"/>
    <property type="evidence" value="ECO:0007669"/>
    <property type="project" value="TreeGrafter"/>
</dbReference>
<dbReference type="InterPro" id="IPR022812">
    <property type="entry name" value="Dynamin"/>
</dbReference>
<proteinExistence type="predicted"/>
<dbReference type="EMBL" id="KN831802">
    <property type="protein sequence ID" value="KIM36796.1"/>
    <property type="molecule type" value="Genomic_DNA"/>
</dbReference>
<dbReference type="OrthoDB" id="5061070at2759"/>
<dbReference type="GO" id="GO:0048312">
    <property type="term" value="P:intracellular distribution of mitochondria"/>
    <property type="evidence" value="ECO:0007669"/>
    <property type="project" value="TreeGrafter"/>
</dbReference>
<dbReference type="Pfam" id="PF02212">
    <property type="entry name" value="GED"/>
    <property type="match status" value="1"/>
</dbReference>
<dbReference type="GO" id="GO:0016559">
    <property type="term" value="P:peroxisome fission"/>
    <property type="evidence" value="ECO:0007669"/>
    <property type="project" value="TreeGrafter"/>
</dbReference>
<dbReference type="InterPro" id="IPR001401">
    <property type="entry name" value="Dynamin_GTPase"/>
</dbReference>
<dbReference type="GO" id="GO:0000266">
    <property type="term" value="P:mitochondrial fission"/>
    <property type="evidence" value="ECO:0007669"/>
    <property type="project" value="TreeGrafter"/>
</dbReference>
<dbReference type="GO" id="GO:0008017">
    <property type="term" value="F:microtubule binding"/>
    <property type="evidence" value="ECO:0007669"/>
    <property type="project" value="TreeGrafter"/>
</dbReference>
<dbReference type="CDD" id="cd08771">
    <property type="entry name" value="DLP_1"/>
    <property type="match status" value="1"/>
</dbReference>
<dbReference type="GO" id="GO:0005525">
    <property type="term" value="F:GTP binding"/>
    <property type="evidence" value="ECO:0007669"/>
    <property type="project" value="InterPro"/>
</dbReference>
<dbReference type="AlphaFoldDB" id="A0A0C3BZC2"/>
<keyword evidence="1" id="KW-0547">Nucleotide-binding</keyword>
<dbReference type="Pfam" id="PF00350">
    <property type="entry name" value="Dynamin_N"/>
    <property type="match status" value="1"/>
</dbReference>
<dbReference type="PANTHER" id="PTHR11566:SF21">
    <property type="entry name" value="DYNAMIN RELATED PROTEIN 1, ISOFORM A"/>
    <property type="match status" value="1"/>
</dbReference>
<dbReference type="InterPro" id="IPR027417">
    <property type="entry name" value="P-loop_NTPase"/>
</dbReference>
<dbReference type="InterPro" id="IPR000375">
    <property type="entry name" value="Dynamin_stalk"/>
</dbReference>
<feature type="region of interest" description="Disordered" evidence="3">
    <location>
        <begin position="72"/>
        <end position="102"/>
    </location>
</feature>